<dbReference type="AlphaFoldDB" id="A0A6J6X6K4"/>
<accession>A0A6J6X6K4</accession>
<dbReference type="GO" id="GO:0042597">
    <property type="term" value="C:periplasmic space"/>
    <property type="evidence" value="ECO:0007669"/>
    <property type="project" value="UniProtKB-ARBA"/>
</dbReference>
<dbReference type="GO" id="GO:1904680">
    <property type="term" value="F:peptide transmembrane transporter activity"/>
    <property type="evidence" value="ECO:0007669"/>
    <property type="project" value="TreeGrafter"/>
</dbReference>
<organism evidence="2">
    <name type="scientific">freshwater metagenome</name>
    <dbReference type="NCBI Taxonomy" id="449393"/>
    <lineage>
        <taxon>unclassified sequences</taxon>
        <taxon>metagenomes</taxon>
        <taxon>ecological metagenomes</taxon>
    </lineage>
</organism>
<dbReference type="GO" id="GO:0043190">
    <property type="term" value="C:ATP-binding cassette (ABC) transporter complex"/>
    <property type="evidence" value="ECO:0007669"/>
    <property type="project" value="InterPro"/>
</dbReference>
<dbReference type="PROSITE" id="PS51257">
    <property type="entry name" value="PROKAR_LIPOPROTEIN"/>
    <property type="match status" value="1"/>
</dbReference>
<dbReference type="Gene3D" id="3.40.190.10">
    <property type="entry name" value="Periplasmic binding protein-like II"/>
    <property type="match status" value="1"/>
</dbReference>
<proteinExistence type="predicted"/>
<evidence type="ECO:0000313" key="2">
    <source>
        <dbReference type="EMBL" id="CAB4792049.1"/>
    </source>
</evidence>
<feature type="domain" description="Solute-binding protein family 5" evidence="1">
    <location>
        <begin position="91"/>
        <end position="458"/>
    </location>
</feature>
<dbReference type="InterPro" id="IPR039424">
    <property type="entry name" value="SBP_5"/>
</dbReference>
<dbReference type="Gene3D" id="3.10.105.10">
    <property type="entry name" value="Dipeptide-binding Protein, Domain 3"/>
    <property type="match status" value="1"/>
</dbReference>
<sequence length="560" mass="59843">MKLRKYVVTTVALFALLSMSLAACGSNGSNGNSAAADGTLVVGADQEPECLDWIATCGGTSWGSWAALVTTLPQAYFSHASNDSSAAYVYEPSPLLAGEATVAPGDKQIITYKLNPAAVWSDGVAITSTDFKYTFDQIMSGNDIYDTTGYANIESVATPDPTTVVVSYKERFAGWKGLFGSSYGIMPSHLLEGKNRNAVMKDGYTFSGGPWKLDGGKSGWKKGVSISLVPNENYWGTKATIKKVVFRFITDTSALFQAFKAGEVDFLYPQPQPDWFPAVKGGIDGATIKATADTSSVEALWLNNSKPPFDNESVRKAIAYSLDRDAIVKRLFGPLGVNKAWQSFNPPIVAAYADPAGFSGYTLDLAKVAELMSSQGYAKGSDGYWAKDGTKLSFSLKTTVGNKRRELTAQILQAAFKTAGFEMKIKTQDAGVLFGKTGPSGDFEMTLYAQVATGPEPGNCAIFCSVNIPTEANGGSGNNWTRTNVAGLDELLAKVDIETDTAQRISDSKQADLLTGLSATSIPLDPLPNTLIFRNSIRGPVADNATMGAFWNMNLWTLKG</sequence>
<dbReference type="EMBL" id="CAEZZU010000294">
    <property type="protein sequence ID" value="CAB4792049.1"/>
    <property type="molecule type" value="Genomic_DNA"/>
</dbReference>
<dbReference type="CDD" id="cd08513">
    <property type="entry name" value="PBP2_thermophilic_Hb8_like"/>
    <property type="match status" value="1"/>
</dbReference>
<dbReference type="SUPFAM" id="SSF53850">
    <property type="entry name" value="Periplasmic binding protein-like II"/>
    <property type="match status" value="1"/>
</dbReference>
<name>A0A6J6X6K4_9ZZZZ</name>
<dbReference type="PANTHER" id="PTHR30290">
    <property type="entry name" value="PERIPLASMIC BINDING COMPONENT OF ABC TRANSPORTER"/>
    <property type="match status" value="1"/>
</dbReference>
<dbReference type="Pfam" id="PF00496">
    <property type="entry name" value="SBP_bac_5"/>
    <property type="match status" value="1"/>
</dbReference>
<dbReference type="InterPro" id="IPR000914">
    <property type="entry name" value="SBP_5_dom"/>
</dbReference>
<dbReference type="PIRSF" id="PIRSF002741">
    <property type="entry name" value="MppA"/>
    <property type="match status" value="1"/>
</dbReference>
<dbReference type="GO" id="GO:0015833">
    <property type="term" value="P:peptide transport"/>
    <property type="evidence" value="ECO:0007669"/>
    <property type="project" value="TreeGrafter"/>
</dbReference>
<protein>
    <submittedName>
        <fullName evidence="2">Unannotated protein</fullName>
    </submittedName>
</protein>
<reference evidence="2" key="1">
    <citation type="submission" date="2020-05" db="EMBL/GenBank/DDBJ databases">
        <authorList>
            <person name="Chiriac C."/>
            <person name="Salcher M."/>
            <person name="Ghai R."/>
            <person name="Kavagutti S V."/>
        </authorList>
    </citation>
    <scope>NUCLEOTIDE SEQUENCE</scope>
</reference>
<dbReference type="InterPro" id="IPR030678">
    <property type="entry name" value="Peptide/Ni-bd"/>
</dbReference>
<gene>
    <name evidence="2" type="ORF">UFOPK2925_01550</name>
</gene>
<evidence type="ECO:0000259" key="1">
    <source>
        <dbReference type="Pfam" id="PF00496"/>
    </source>
</evidence>